<evidence type="ECO:0000313" key="12">
    <source>
        <dbReference type="EMBL" id="CAL1611332.1"/>
    </source>
</evidence>
<feature type="binding site" evidence="9">
    <location>
        <position position="53"/>
    </location>
    <ligand>
        <name>Na(+)</name>
        <dbReference type="ChEBI" id="CHEBI:29101"/>
        <label>1</label>
    </ligand>
</feature>
<dbReference type="GO" id="GO:0031526">
    <property type="term" value="C:brush border membrane"/>
    <property type="evidence" value="ECO:0007669"/>
    <property type="project" value="TreeGrafter"/>
</dbReference>
<evidence type="ECO:0000256" key="2">
    <source>
        <dbReference type="ARBA" id="ARBA00006279"/>
    </source>
</evidence>
<feature type="transmembrane region" description="Helical" evidence="11">
    <location>
        <begin position="274"/>
        <end position="291"/>
    </location>
</feature>
<feature type="transmembrane region" description="Helical" evidence="11">
    <location>
        <begin position="655"/>
        <end position="678"/>
    </location>
</feature>
<organism evidence="12 13">
    <name type="scientific">Knipowitschia caucasica</name>
    <name type="common">Caucasian dwarf goby</name>
    <name type="synonym">Pomatoschistus caucasicus</name>
    <dbReference type="NCBI Taxonomy" id="637954"/>
    <lineage>
        <taxon>Eukaryota</taxon>
        <taxon>Metazoa</taxon>
        <taxon>Chordata</taxon>
        <taxon>Craniata</taxon>
        <taxon>Vertebrata</taxon>
        <taxon>Euteleostomi</taxon>
        <taxon>Actinopterygii</taxon>
        <taxon>Neopterygii</taxon>
        <taxon>Teleostei</taxon>
        <taxon>Neoteleostei</taxon>
        <taxon>Acanthomorphata</taxon>
        <taxon>Gobiaria</taxon>
        <taxon>Gobiiformes</taxon>
        <taxon>Gobioidei</taxon>
        <taxon>Gobiidae</taxon>
        <taxon>Gobiinae</taxon>
        <taxon>Knipowitschia</taxon>
    </lineage>
</organism>
<evidence type="ECO:0000256" key="11">
    <source>
        <dbReference type="SAM" id="Phobius"/>
    </source>
</evidence>
<keyword evidence="4 10" id="KW-0812">Transmembrane</keyword>
<dbReference type="GO" id="GO:0015175">
    <property type="term" value="F:neutral L-amino acid transmembrane transporter activity"/>
    <property type="evidence" value="ECO:0007669"/>
    <property type="project" value="TreeGrafter"/>
</dbReference>
<evidence type="ECO:0000256" key="3">
    <source>
        <dbReference type="ARBA" id="ARBA00022448"/>
    </source>
</evidence>
<reference evidence="12 13" key="1">
    <citation type="submission" date="2024-04" db="EMBL/GenBank/DDBJ databases">
        <authorList>
            <person name="Waldvogel A.-M."/>
            <person name="Schoenle A."/>
        </authorList>
    </citation>
    <scope>NUCLEOTIDE SEQUENCE [LARGE SCALE GENOMIC DNA]</scope>
</reference>
<evidence type="ECO:0000313" key="13">
    <source>
        <dbReference type="Proteomes" id="UP001497482"/>
    </source>
</evidence>
<dbReference type="Gene3D" id="1.20.1250.20">
    <property type="entry name" value="MFS general substrate transporter like domains"/>
    <property type="match status" value="1"/>
</dbReference>
<feature type="transmembrane region" description="Helical" evidence="11">
    <location>
        <begin position="622"/>
        <end position="643"/>
    </location>
</feature>
<keyword evidence="3 10" id="KW-0813">Transport</keyword>
<feature type="transmembrane region" description="Helical" evidence="11">
    <location>
        <begin position="109"/>
        <end position="140"/>
    </location>
</feature>
<keyword evidence="9" id="KW-0915">Sodium</keyword>
<evidence type="ECO:0000256" key="1">
    <source>
        <dbReference type="ARBA" id="ARBA00004141"/>
    </source>
</evidence>
<feature type="transmembrane region" description="Helical" evidence="11">
    <location>
        <begin position="194"/>
        <end position="215"/>
    </location>
</feature>
<sequence length="1102" mass="122069">MKLQIPNPGLDDRILSHEELGRLEHEEAGDRPQWDNKAQYMLTCVGFCVGLGNVWRFPYLCQSHGGGAFMIPFLILLVLEGIPLLYLEFAIGQRMRKASVGMWAAINPYLTGIGLASMGVSVTISLYYNTIIAWIMWYLFNSFQQNLPWSQCPVNANLTGAVSECARSSSVDYFWYRQTLNITPDIQEDGGLQWGLLLCHVCAWAVLYLCVIRGIETTGKAVYVTSTLPYVVLTVFLIRGLTLKGSLNGISFLFTPELSELAKPSTWLDAGAQVFYSFSLAFGGLISFSSYNSVFNNCEQDAVVISIINGFTSVYAATVIYSIIGFRATNRYDLCLSGNILALLNAFNIAEGEITTGNYTEVLQYLNTTNPDTIQTLDLQSCDLKTFLSEGVEGTGLAFIVFTEAITKMPISPLWSVLFFIMLFCLGLSSMFGNLEGVLVPLQDLKVFPKSWPKEVVTGVTCLVCCLLGLIFIQGSGNYWLSLFDTFGGSIPLLVVGFSEMFSIVYIYGIDRFNDDIKFMIGHKPNFFWQILWRFISPVIMFLILVFYFVTKVSQKLFYKTWDPESDKFPTLVEKTYPPWIYVIIFILAGVPCLAIPVAAAGDRMWHFAISVFLIELYGRNLLLTAVFGLVLAGSVLLLGALIGDWVDRNPRNKVAHASLFIQNISVTVCSIVLMLVFSYKAWIEQIWDGWLTVVCYTVVIVLADVANLASTALTIAIQRDWIVVITGHNRGHLAGMNATMRRIDQVTNILAPLAVGQVMTLASNVVGCGFILGWNLVSLIVEFFFLSRVYRIVPALSVKPPAEEVDMVYPQSRERRAPRGGSPGKLQCLVSTCKDGWTAYYRQPVFLAGMGLAFLYTTVLGFDCITTGYAYTQGISGSLLSILMGVSAITGLMGTVLFTRLRKSFGLINTGIISSCLHLGCLLLCVSSVFAPGSPMDTSLLRPFTDSNSSELGGMTSPKHTYPLRGGVNQPLLPDRSSIHWTNNTVLFDNVPNDTEPESYISITLLFLGVITARIGLWSFDLTVTQLLQESISESERGVVNGVQSSMNYLMDLLHFIMVISAPQPQHFGYLVIISVLFIATGHIMFFMYAHKTKRKGSLDT</sequence>
<feature type="transmembrane region" description="Helical" evidence="11">
    <location>
        <begin position="487"/>
        <end position="510"/>
    </location>
</feature>
<dbReference type="Proteomes" id="UP001497482">
    <property type="component" value="Chromosome 7"/>
</dbReference>
<dbReference type="GO" id="GO:0035725">
    <property type="term" value="P:sodium ion transmembrane transport"/>
    <property type="evidence" value="ECO:0007669"/>
    <property type="project" value="TreeGrafter"/>
</dbReference>
<dbReference type="GO" id="GO:0005381">
    <property type="term" value="F:iron ion transmembrane transporter activity"/>
    <property type="evidence" value="ECO:0007669"/>
    <property type="project" value="InterPro"/>
</dbReference>
<keyword evidence="7 11" id="KW-0472">Membrane</keyword>
<evidence type="ECO:0000256" key="9">
    <source>
        <dbReference type="PIRSR" id="PIRSR600175-1"/>
    </source>
</evidence>
<dbReference type="PROSITE" id="PS00610">
    <property type="entry name" value="NA_NEUROTRAN_SYMP_1"/>
    <property type="match status" value="1"/>
</dbReference>
<dbReference type="GO" id="GO:0015293">
    <property type="term" value="F:symporter activity"/>
    <property type="evidence" value="ECO:0007669"/>
    <property type="project" value="UniProtKB-KW"/>
</dbReference>
<comment type="subcellular location">
    <subcellularLocation>
        <location evidence="1">Membrane</location>
        <topology evidence="1">Multi-pass membrane protein</topology>
    </subcellularLocation>
</comment>
<evidence type="ECO:0000256" key="7">
    <source>
        <dbReference type="ARBA" id="ARBA00023136"/>
    </source>
</evidence>
<protein>
    <recommendedName>
        <fullName evidence="10">Transporter</fullName>
    </recommendedName>
</protein>
<feature type="binding site" evidence="9">
    <location>
        <position position="277"/>
    </location>
    <ligand>
        <name>Na(+)</name>
        <dbReference type="ChEBI" id="CHEBI:29101"/>
        <label>1</label>
    </ligand>
</feature>
<feature type="transmembrane region" description="Helical" evidence="11">
    <location>
        <begin position="1000"/>
        <end position="1018"/>
    </location>
</feature>
<evidence type="ECO:0000256" key="5">
    <source>
        <dbReference type="ARBA" id="ARBA00022847"/>
    </source>
</evidence>
<dbReference type="EMBL" id="OZ035829">
    <property type="protein sequence ID" value="CAL1611332.1"/>
    <property type="molecule type" value="Genomic_DNA"/>
</dbReference>
<accession>A0AAV2MDD9</accession>
<feature type="transmembrane region" description="Helical" evidence="11">
    <location>
        <begin position="456"/>
        <end position="475"/>
    </location>
</feature>
<feature type="transmembrane region" description="Helical" evidence="11">
    <location>
        <begin position="69"/>
        <end position="89"/>
    </location>
</feature>
<feature type="transmembrane region" description="Helical" evidence="11">
    <location>
        <begin position="1069"/>
        <end position="1090"/>
    </location>
</feature>
<comment type="similarity">
    <text evidence="2">Belongs to the ferroportin (FP) (TC 2.A.100) family. SLC40A subfamily.</text>
</comment>
<feature type="transmembrane region" description="Helical" evidence="11">
    <location>
        <begin position="912"/>
        <end position="932"/>
    </location>
</feature>
<dbReference type="GO" id="GO:0046872">
    <property type="term" value="F:metal ion binding"/>
    <property type="evidence" value="ECO:0007669"/>
    <property type="project" value="UniProtKB-KW"/>
</dbReference>
<feature type="transmembrane region" description="Helical" evidence="11">
    <location>
        <begin position="762"/>
        <end position="787"/>
    </location>
</feature>
<feature type="transmembrane region" description="Helical" evidence="11">
    <location>
        <begin position="878"/>
        <end position="900"/>
    </location>
</feature>
<feature type="transmembrane region" description="Helical" evidence="11">
    <location>
        <begin position="414"/>
        <end position="435"/>
    </location>
</feature>
<dbReference type="PROSITE" id="PS50267">
    <property type="entry name" value="NA_NEUROTRAN_SYMP_3"/>
    <property type="match status" value="1"/>
</dbReference>
<feature type="transmembrane region" description="Helical" evidence="11">
    <location>
        <begin position="580"/>
        <end position="601"/>
    </location>
</feature>
<gene>
    <name evidence="12" type="ORF">KC01_LOCUS37769</name>
</gene>
<dbReference type="PRINTS" id="PR01206">
    <property type="entry name" value="ORPHTRNSPORT"/>
</dbReference>
<dbReference type="PRINTS" id="PR00176">
    <property type="entry name" value="NANEUSMPORT"/>
</dbReference>
<dbReference type="Pfam" id="PF00209">
    <property type="entry name" value="SNF"/>
    <property type="match status" value="1"/>
</dbReference>
<evidence type="ECO:0000256" key="8">
    <source>
        <dbReference type="ARBA" id="ARBA00023180"/>
    </source>
</evidence>
<keyword evidence="6 11" id="KW-1133">Transmembrane helix</keyword>
<evidence type="ECO:0000256" key="10">
    <source>
        <dbReference type="RuleBase" id="RU003732"/>
    </source>
</evidence>
<dbReference type="PANTHER" id="PTHR11616">
    <property type="entry name" value="SODIUM/CHLORIDE DEPENDENT TRANSPORTER"/>
    <property type="match status" value="1"/>
</dbReference>
<dbReference type="InterPro" id="IPR002438">
    <property type="entry name" value="Neutral_aa_SLC6"/>
</dbReference>
<dbReference type="CDD" id="cd17480">
    <property type="entry name" value="MFS_SLC40A1_like"/>
    <property type="match status" value="1"/>
</dbReference>
<feature type="transmembrane region" description="Helical" evidence="11">
    <location>
        <begin position="40"/>
        <end position="57"/>
    </location>
</feature>
<dbReference type="InterPro" id="IPR009716">
    <property type="entry name" value="Ferroportin-1"/>
</dbReference>
<evidence type="ECO:0000256" key="6">
    <source>
        <dbReference type="ARBA" id="ARBA00022989"/>
    </source>
</evidence>
<evidence type="ECO:0000256" key="4">
    <source>
        <dbReference type="ARBA" id="ARBA00022692"/>
    </source>
</evidence>
<dbReference type="InterPro" id="IPR036259">
    <property type="entry name" value="MFS_trans_sf"/>
</dbReference>
<feature type="binding site" evidence="9">
    <location>
        <position position="46"/>
    </location>
    <ligand>
        <name>Na(+)</name>
        <dbReference type="ChEBI" id="CHEBI:29101"/>
        <label>1</label>
    </ligand>
</feature>
<keyword evidence="5 10" id="KW-0769">Symport</keyword>
<dbReference type="InterPro" id="IPR000175">
    <property type="entry name" value="Na/ntran_symport"/>
</dbReference>
<feature type="transmembrane region" description="Helical" evidence="11">
    <location>
        <begin position="846"/>
        <end position="872"/>
    </location>
</feature>
<feature type="transmembrane region" description="Helical" evidence="11">
    <location>
        <begin position="690"/>
        <end position="718"/>
    </location>
</feature>
<name>A0AAV2MDD9_KNICA</name>
<dbReference type="SUPFAM" id="SSF103473">
    <property type="entry name" value="MFS general substrate transporter"/>
    <property type="match status" value="1"/>
</dbReference>
<comment type="similarity">
    <text evidence="10">Belongs to the sodium:neurotransmitter symporter (SNF) (TC 2.A.22) family.</text>
</comment>
<keyword evidence="9" id="KW-0479">Metal-binding</keyword>
<dbReference type="AlphaFoldDB" id="A0AAV2MDD9"/>
<feature type="binding site" evidence="9">
    <location>
        <position position="430"/>
    </location>
    <ligand>
        <name>Na(+)</name>
        <dbReference type="ChEBI" id="CHEBI:29101"/>
        <label>1</label>
    </ligand>
</feature>
<proteinExistence type="inferred from homology"/>
<feature type="binding site" evidence="9">
    <location>
        <position position="426"/>
    </location>
    <ligand>
        <name>Na(+)</name>
        <dbReference type="ChEBI" id="CHEBI:29101"/>
        <label>1</label>
    </ligand>
</feature>
<feature type="transmembrane region" description="Helical" evidence="11">
    <location>
        <begin position="227"/>
        <end position="254"/>
    </location>
</feature>
<dbReference type="InterPro" id="IPR037272">
    <property type="entry name" value="SNS_sf"/>
</dbReference>
<feature type="transmembrane region" description="Helical" evidence="11">
    <location>
        <begin position="303"/>
        <end position="324"/>
    </location>
</feature>
<dbReference type="SUPFAM" id="SSF161070">
    <property type="entry name" value="SNF-like"/>
    <property type="match status" value="1"/>
</dbReference>
<feature type="binding site" evidence="9">
    <location>
        <position position="309"/>
    </location>
    <ligand>
        <name>Na(+)</name>
        <dbReference type="ChEBI" id="CHEBI:29101"/>
        <label>1</label>
    </ligand>
</feature>
<feature type="transmembrane region" description="Helical" evidence="11">
    <location>
        <begin position="531"/>
        <end position="550"/>
    </location>
</feature>
<keyword evidence="13" id="KW-1185">Reference proteome</keyword>
<keyword evidence="8" id="KW-0325">Glycoprotein</keyword>
<feature type="binding site" evidence="9">
    <location>
        <position position="49"/>
    </location>
    <ligand>
        <name>Na(+)</name>
        <dbReference type="ChEBI" id="CHEBI:29101"/>
        <label>2</label>
    </ligand>
</feature>
<dbReference type="PANTHER" id="PTHR11616:SF125">
    <property type="entry name" value="SODIUM-DEPENDENT NEUTRAL AMINO ACID TRANSPORTER B(0)AT1"/>
    <property type="match status" value="1"/>
</dbReference>